<organism evidence="8 9">
    <name type="scientific">Clostridium acetobutylicum (strain ATCC 824 / DSM 792 / JCM 1419 / IAM 19013 / LMG 5710 / NBRC 13948 / NRRL B-527 / VKM B-1787 / 2291 / W)</name>
    <dbReference type="NCBI Taxonomy" id="272562"/>
    <lineage>
        <taxon>Bacteria</taxon>
        <taxon>Bacillati</taxon>
        <taxon>Bacillota</taxon>
        <taxon>Clostridia</taxon>
        <taxon>Eubacteriales</taxon>
        <taxon>Clostridiaceae</taxon>
        <taxon>Clostridium</taxon>
    </lineage>
</organism>
<accession>Q97KT1</accession>
<dbReference type="PANTHER" id="PTHR30294">
    <property type="entry name" value="MEMBRANE COMPONENT OF ABC TRANSPORTER YHHJ-RELATED"/>
    <property type="match status" value="1"/>
</dbReference>
<evidence type="ECO:0000313" key="9">
    <source>
        <dbReference type="Proteomes" id="UP000000814"/>
    </source>
</evidence>
<keyword evidence="5 6" id="KW-0472">Membrane</keyword>
<feature type="transmembrane region" description="Helical" evidence="6">
    <location>
        <begin position="241"/>
        <end position="262"/>
    </location>
</feature>
<dbReference type="RefSeq" id="WP_010964153.1">
    <property type="nucleotide sequence ID" value="NC_003030.1"/>
</dbReference>
<dbReference type="eggNOG" id="COG0842">
    <property type="taxonomic scope" value="Bacteria"/>
</dbReference>
<reference evidence="8 9" key="1">
    <citation type="journal article" date="2001" name="J. Bacteriol.">
        <title>Genome sequence and comparative analysis of the solvent-producing bacterium Clostridium acetobutylicum.</title>
        <authorList>
            <person name="Nolling J."/>
            <person name="Breton G."/>
            <person name="Omelchenko M.V."/>
            <person name="Makarova K.S."/>
            <person name="Zeng Q."/>
            <person name="Gibson R."/>
            <person name="Lee H.M."/>
            <person name="Dubois J."/>
            <person name="Qiu D."/>
            <person name="Hitti J."/>
            <person name="Wolf Y.I."/>
            <person name="Tatusov R.L."/>
            <person name="Sabathe F."/>
            <person name="Doucette-Stamm L."/>
            <person name="Soucaille P."/>
            <person name="Daly M.J."/>
            <person name="Bennett G.N."/>
            <person name="Koonin E.V."/>
            <person name="Smith D.R."/>
        </authorList>
    </citation>
    <scope>NUCLEOTIDE SEQUENCE [LARGE SCALE GENOMIC DNA]</scope>
    <source>
        <strain evidence="9">ATCC 824 / DSM 792 / JCM 1419 / LMG 5710 / VKM B-1787</strain>
    </source>
</reference>
<dbReference type="AlphaFoldDB" id="Q97KT1"/>
<evidence type="ECO:0000313" key="8">
    <source>
        <dbReference type="EMBL" id="AAK78811.1"/>
    </source>
</evidence>
<evidence type="ECO:0000256" key="6">
    <source>
        <dbReference type="SAM" id="Phobius"/>
    </source>
</evidence>
<feature type="transmembrane region" description="Helical" evidence="6">
    <location>
        <begin position="269"/>
        <end position="289"/>
    </location>
</feature>
<comment type="subcellular location">
    <subcellularLocation>
        <location evidence="1">Cell membrane</location>
        <topology evidence="1">Multi-pass membrane protein</topology>
    </subcellularLocation>
</comment>
<evidence type="ECO:0000256" key="3">
    <source>
        <dbReference type="ARBA" id="ARBA00022692"/>
    </source>
</evidence>
<evidence type="ECO:0000256" key="4">
    <source>
        <dbReference type="ARBA" id="ARBA00022989"/>
    </source>
</evidence>
<dbReference type="GO" id="GO:0005886">
    <property type="term" value="C:plasma membrane"/>
    <property type="evidence" value="ECO:0007669"/>
    <property type="project" value="UniProtKB-SubCell"/>
</dbReference>
<feature type="transmembrane region" description="Helical" evidence="6">
    <location>
        <begin position="203"/>
        <end position="235"/>
    </location>
</feature>
<dbReference type="DNASU" id="1117018"/>
<dbReference type="GeneID" id="44997345"/>
<dbReference type="GO" id="GO:0140359">
    <property type="term" value="F:ABC-type transporter activity"/>
    <property type="evidence" value="ECO:0007669"/>
    <property type="project" value="InterPro"/>
</dbReference>
<keyword evidence="9" id="KW-1185">Reference proteome</keyword>
<feature type="transmembrane region" description="Helical" evidence="6">
    <location>
        <begin position="22"/>
        <end position="42"/>
    </location>
</feature>
<feature type="domain" description="ABC-2 type transporter transmembrane" evidence="7">
    <location>
        <begin position="20"/>
        <end position="341"/>
    </location>
</feature>
<keyword evidence="2" id="KW-1003">Cell membrane</keyword>
<dbReference type="PATRIC" id="fig|272562.8.peg.1040"/>
<protein>
    <submittedName>
        <fullName evidence="8">Predicted integral membrane protein</fullName>
    </submittedName>
</protein>
<dbReference type="OrthoDB" id="1952952at2"/>
<evidence type="ECO:0000256" key="2">
    <source>
        <dbReference type="ARBA" id="ARBA00022475"/>
    </source>
</evidence>
<dbReference type="PANTHER" id="PTHR30294:SF45">
    <property type="entry name" value="LINEARMYCIN RESISTANCE PERMEASE PROTEIN LNRN"/>
    <property type="match status" value="1"/>
</dbReference>
<dbReference type="Pfam" id="PF12698">
    <property type="entry name" value="ABC2_membrane_3"/>
    <property type="match status" value="1"/>
</dbReference>
<dbReference type="Proteomes" id="UP000000814">
    <property type="component" value="Chromosome"/>
</dbReference>
<dbReference type="KEGG" id="cac:CA_C0835"/>
<dbReference type="InterPro" id="IPR051449">
    <property type="entry name" value="ABC-2_transporter_component"/>
</dbReference>
<dbReference type="PIR" id="H97002">
    <property type="entry name" value="H97002"/>
</dbReference>
<evidence type="ECO:0000259" key="7">
    <source>
        <dbReference type="Pfam" id="PF12698"/>
    </source>
</evidence>
<keyword evidence="4 6" id="KW-1133">Transmembrane helix</keyword>
<keyword evidence="3 6" id="KW-0812">Transmembrane</keyword>
<feature type="transmembrane region" description="Helical" evidence="6">
    <location>
        <begin position="162"/>
        <end position="182"/>
    </location>
</feature>
<gene>
    <name evidence="8" type="ordered locus">CA_C0835</name>
</gene>
<dbReference type="STRING" id="272562.CA_C0835"/>
<proteinExistence type="predicted"/>
<feature type="transmembrane region" description="Helical" evidence="6">
    <location>
        <begin position="323"/>
        <end position="343"/>
    </location>
</feature>
<evidence type="ECO:0000256" key="1">
    <source>
        <dbReference type="ARBA" id="ARBA00004651"/>
    </source>
</evidence>
<dbReference type="HOGENOM" id="CLU_039483_0_2_9"/>
<sequence length="352" mass="40307">MRTIWLVFIANFKRAYSNKKKFFINLLVPVAAIILAIVVNYVSSPSLNIGVNEKIKSKGGDRIVKMLKHTRGINAKVCHGELMKTEVILGKYDAVVTIKRKLGKNSFNNMSKYFEFYNVRDKKTNEDMKKLIKAYLVQNKTLNMERIVKDEQIGGLSKSERIIAFLATVLLITSVVNGAVIIRDREENTYYRYMYSPNSKFEYIFGNVIYNYIFSYIQLFIANSLMAIFGIYIGISFLKMLSYGLILTLVMTTFGTFIVCIFNKELYANMFSAAISLILSLVGGTFINYKIMPEGLRRISDVTPNRWIIKSVQYMQNGRFGSINPMMVLIAFSIMFSLAAVLVSKFHKVQFK</sequence>
<name>Q97KT1_CLOAB</name>
<evidence type="ECO:0000256" key="5">
    <source>
        <dbReference type="ARBA" id="ARBA00023136"/>
    </source>
</evidence>
<dbReference type="InterPro" id="IPR013525">
    <property type="entry name" value="ABC2_TM"/>
</dbReference>
<dbReference type="EMBL" id="AE001437">
    <property type="protein sequence ID" value="AAK78811.1"/>
    <property type="molecule type" value="Genomic_DNA"/>
</dbReference>